<proteinExistence type="predicted"/>
<name>A0AAD4T5K0_9MAGN</name>
<evidence type="ECO:0000259" key="1">
    <source>
        <dbReference type="Pfam" id="PF01764"/>
    </source>
</evidence>
<sequence length="146" mass="16065">MQFCLLILSIEHDATGFLSSLMGPDCECHGYNIRIVGHSLGGSISSLLGIRSYGRFPNLHVYSFGPLPCVDSIVADSCSDFVTRCHYALQKVLEAPTSTISTRFICFGVDMNHLILIHGFMLSSVVKLLHPWHILQVCSSPLTIIL</sequence>
<dbReference type="Proteomes" id="UP001202328">
    <property type="component" value="Unassembled WGS sequence"/>
</dbReference>
<comment type="caution">
    <text evidence="2">The sequence shown here is derived from an EMBL/GenBank/DDBJ whole genome shotgun (WGS) entry which is preliminary data.</text>
</comment>
<dbReference type="InterPro" id="IPR029058">
    <property type="entry name" value="AB_hydrolase_fold"/>
</dbReference>
<protein>
    <recommendedName>
        <fullName evidence="1">Fungal lipase-type domain-containing protein</fullName>
    </recommendedName>
</protein>
<evidence type="ECO:0000313" key="3">
    <source>
        <dbReference type="Proteomes" id="UP001202328"/>
    </source>
</evidence>
<accession>A0AAD4T5K0</accession>
<evidence type="ECO:0000313" key="2">
    <source>
        <dbReference type="EMBL" id="KAI3938796.1"/>
    </source>
</evidence>
<dbReference type="AlphaFoldDB" id="A0AAD4T5K0"/>
<dbReference type="InterPro" id="IPR002921">
    <property type="entry name" value="Fungal_lipase-type"/>
</dbReference>
<feature type="domain" description="Fungal lipase-type" evidence="1">
    <location>
        <begin position="30"/>
        <end position="82"/>
    </location>
</feature>
<reference evidence="2" key="1">
    <citation type="submission" date="2022-04" db="EMBL/GenBank/DDBJ databases">
        <title>A functionally conserved STORR gene fusion in Papaver species that diverged 16.8 million years ago.</title>
        <authorList>
            <person name="Catania T."/>
        </authorList>
    </citation>
    <scope>NUCLEOTIDE SEQUENCE</scope>
    <source>
        <strain evidence="2">S-188037</strain>
    </source>
</reference>
<dbReference type="EMBL" id="JAJJMB010005473">
    <property type="protein sequence ID" value="KAI3938796.1"/>
    <property type="molecule type" value="Genomic_DNA"/>
</dbReference>
<gene>
    <name evidence="2" type="ORF">MKW98_011948</name>
</gene>
<dbReference type="Pfam" id="PF01764">
    <property type="entry name" value="Lipase_3"/>
    <property type="match status" value="1"/>
</dbReference>
<organism evidence="2 3">
    <name type="scientific">Papaver atlanticum</name>
    <dbReference type="NCBI Taxonomy" id="357466"/>
    <lineage>
        <taxon>Eukaryota</taxon>
        <taxon>Viridiplantae</taxon>
        <taxon>Streptophyta</taxon>
        <taxon>Embryophyta</taxon>
        <taxon>Tracheophyta</taxon>
        <taxon>Spermatophyta</taxon>
        <taxon>Magnoliopsida</taxon>
        <taxon>Ranunculales</taxon>
        <taxon>Papaveraceae</taxon>
        <taxon>Papaveroideae</taxon>
        <taxon>Papaver</taxon>
    </lineage>
</organism>
<dbReference type="Gene3D" id="3.40.50.1820">
    <property type="entry name" value="alpha/beta hydrolase"/>
    <property type="match status" value="1"/>
</dbReference>
<keyword evidence="3" id="KW-1185">Reference proteome</keyword>
<dbReference type="PANTHER" id="PTHR47030:SF2">
    <property type="entry name" value="LIPASE CLASS 3 FAMILY PROTEIN"/>
    <property type="match status" value="1"/>
</dbReference>
<dbReference type="PANTHER" id="PTHR47030">
    <property type="entry name" value="LIPASE CLASS 3 FAMILY PROTEIN"/>
    <property type="match status" value="1"/>
</dbReference>
<dbReference type="GO" id="GO:0006629">
    <property type="term" value="P:lipid metabolic process"/>
    <property type="evidence" value="ECO:0007669"/>
    <property type="project" value="InterPro"/>
</dbReference>
<dbReference type="SUPFAM" id="SSF53474">
    <property type="entry name" value="alpha/beta-Hydrolases"/>
    <property type="match status" value="1"/>
</dbReference>